<feature type="region of interest" description="Disordered" evidence="3">
    <location>
        <begin position="734"/>
        <end position="760"/>
    </location>
</feature>
<dbReference type="Pfam" id="PF24630">
    <property type="entry name" value="PIN_TASOR"/>
    <property type="match status" value="1"/>
</dbReference>
<keyword evidence="7" id="KW-1185">Reference proteome</keyword>
<dbReference type="InterPro" id="IPR046432">
    <property type="entry name" value="TASOR"/>
</dbReference>
<sequence length="1872" mass="207312">MESPGGKGNEKHHRGEIHLSATISSNQDGEHSVCERLASNLQDSPEIPKVGGSESKHNSSSTLHPKPLEELPRLNFQIPRKNKEKRALFQNISSDSREFADIMKTIATCYKDAASAGTFVYDKLRLVHNELLEKEFVEKRKELKQDGRTEKELSESFCFLLCDAFKIPGICEKGLTVGHSWMSMLGHPSKGVYLSKCSDLLQVSPFDVGATGEIIIFKVIKGKVKSIYENMSKSLDPTPKFDSHYSKNANRVTSLQSYRAFELTQQYFYEYCDFEISSRPRHVCPFAVVSFQYKGKEAAPVSKPVPLLRSNSLPSGTGRTSYTVWRGCLMNGGKEVFQVCLRSHSQPLLPFKLPDKVEIGTVISQEQLTQEIPSALFSWDLYSGSHEVYKSGLYCSLFEVVEKSKAGSSLTLFLEKLEGKRMVLVSPVIDKGFLFILSSTQMANSNERRGGWKNTSIHALFIFPEARDVSRFSFKPRATAKPLLSVPQDLVMTDLDTFIPALHYALCKVRCNPPGDLSVGVEQQAHDYLSSRREGKPLQRIRVEYDHKLDEREKLFPAPRQRLKWESYLHSYFYGPKYFMMPVQKAKDLVEKFRCVPEPSPVTESENLDDPTSAARRNGQHHVQAHEDPERLKELLKLIQMSKKKERAKQAVKDQEGTTQTLKRKLEEETLSIGSKCLRKSSLNNGDQREEEVQFPSSLAEVINCVGLHDTDLRKDKSQGALKLMKWLDTLSRATENPSSLDTTESRTRTDTGDPASAETTLYDSIRRLGLPTNCDIDLRNRFSDDEQEEQETNDPLEEETTGSLSSLEAFSPCSDTNGQRRGVEMPGERSIPWVLIPITGLKTERYCQRQEDNPEDPRCLQTAPTSTHTVPEKSSFSPPELPDSSFMEEEPVEVMEVQNTNLTDELKSSHCQDRRTPLNDVDSIVDEQLCDFSSKMMSLLRGERVYYTPNYSSSQAHTHTLQTPMTQFSEYVSHFNTPLPVHGYVSTLHDSIISFIDSQQTKRDSTADTSSAASSLVHSSTSSFTRPVPAAVPVSVPSHTYPSVPASSSVPLAKPSLCSVPDSLSLSTSVTQPLSPHCSSPRIQIDQSSLHLQSKCDVKQPDQKVQRTHGYMQVEPVPGRLDRQEGRVVLESHHLDASAPLVRDADESMALSSGASSVEAAPASLSSVISQLQPEVISSLVEIIKGVQKNTVHFYIHSPGEEESDVCWEIKEYLKRLGNAECSPQTFLEKENSQDRLLIIIQNTDIAAQIHKIPALVSLKKLPSVSFAGVDNLDDIKNHTYNELFVSGGFIVSDEFVLNPDFITQERLQAFLDFLEELNTSESIWRWKVHCKTHKKLKEQCRVKREAQNLLNILTTFQRRNIVELLPYHECDAPSRQTPDLDCLVKLQAQYIQHRHIIFLTERRFEMFPQYSSNGIVIANIDDIMNSMDSLIGVHHRKDKPTPSYDYPSPGTSTLKTEDMSLDSEQEARESIPQDRADRRPVPPSDPYPPIADQLGPDPAPLSSPTTGTPSRLDFDALKSAISQFKASKAAQMQLDSNTGRASPTAFHVNPHQSFLSLGSLASSYMSSSLISNTSNSPTSSLSSVHMQSVSQEKLGSTSQSVDGGTAQSRSNFPNSEMDRAMMFRPEDGLSTTPRGDVQRGGAAGTIGSAGPVDIISTSYVTSEISGNNSNMSVDAASSPKDTVASDSSINHPDSTSSISETAAGQDLVTTSSSCIPQVKNMTTSKEAPSHASQAPPPSVPRVVGHGRENIATHADGMILQRNSLLSLPANLSSQGLVAHNGLRSPLLNSTVGLGVVGPTGFTGLLPNNNMQMAFGGLAQGGTSSMWGIQHGVGMGHVHQTQFIQSYAWRGNHPTLQGRGQPPHRGGYKGW</sequence>
<evidence type="ECO:0000313" key="7">
    <source>
        <dbReference type="Proteomes" id="UP000504632"/>
    </source>
</evidence>
<dbReference type="InterPro" id="IPR056243">
    <property type="entry name" value="TASOR_ab_dom"/>
</dbReference>
<evidence type="ECO:0000256" key="1">
    <source>
        <dbReference type="ARBA" id="ARBA00008058"/>
    </source>
</evidence>
<evidence type="ECO:0000256" key="2">
    <source>
        <dbReference type="SAM" id="Coils"/>
    </source>
</evidence>
<feature type="domain" description="TASOR alpha/beta" evidence="5">
    <location>
        <begin position="1190"/>
        <end position="1286"/>
    </location>
</feature>
<dbReference type="CDD" id="cd22569">
    <property type="entry name" value="TASOR_PBD"/>
    <property type="match status" value="1"/>
</dbReference>
<dbReference type="GO" id="GO:0003682">
    <property type="term" value="F:chromatin binding"/>
    <property type="evidence" value="ECO:0007669"/>
    <property type="project" value="TreeGrafter"/>
</dbReference>
<protein>
    <submittedName>
        <fullName evidence="8">Protein TASOR</fullName>
    </submittedName>
</protein>
<gene>
    <name evidence="8" type="primary">tasora</name>
</gene>
<feature type="region of interest" description="Disordered" evidence="3">
    <location>
        <begin position="850"/>
        <end position="886"/>
    </location>
</feature>
<feature type="region of interest" description="Disordered" evidence="3">
    <location>
        <begin position="600"/>
        <end position="628"/>
    </location>
</feature>
<feature type="region of interest" description="Disordered" evidence="3">
    <location>
        <begin position="1570"/>
        <end position="1649"/>
    </location>
</feature>
<dbReference type="InterPro" id="IPR022188">
    <property type="entry name" value="TASOR_DUF3715"/>
</dbReference>
<evidence type="ECO:0000313" key="8">
    <source>
        <dbReference type="RefSeq" id="XP_030633115.1"/>
    </source>
</evidence>
<dbReference type="Pfam" id="PF12509">
    <property type="entry name" value="DUF3715"/>
    <property type="match status" value="1"/>
</dbReference>
<feature type="coiled-coil region" evidence="2">
    <location>
        <begin position="638"/>
        <end position="665"/>
    </location>
</feature>
<dbReference type="InParanoid" id="A0A6J2VJH8"/>
<dbReference type="GO" id="GO:0097355">
    <property type="term" value="P:protein localization to heterochromatin"/>
    <property type="evidence" value="ECO:0007669"/>
    <property type="project" value="TreeGrafter"/>
</dbReference>
<dbReference type="RefSeq" id="XP_030633115.1">
    <property type="nucleotide sequence ID" value="XM_030777255.1"/>
</dbReference>
<feature type="compositionally biased region" description="Basic and acidic residues" evidence="3">
    <location>
        <begin position="850"/>
        <end position="859"/>
    </location>
</feature>
<organism evidence="7 8">
    <name type="scientific">Chanos chanos</name>
    <name type="common">Milkfish</name>
    <name type="synonym">Mugil chanos</name>
    <dbReference type="NCBI Taxonomy" id="29144"/>
    <lineage>
        <taxon>Eukaryota</taxon>
        <taxon>Metazoa</taxon>
        <taxon>Chordata</taxon>
        <taxon>Craniata</taxon>
        <taxon>Vertebrata</taxon>
        <taxon>Euteleostomi</taxon>
        <taxon>Actinopterygii</taxon>
        <taxon>Neopterygii</taxon>
        <taxon>Teleostei</taxon>
        <taxon>Ostariophysi</taxon>
        <taxon>Gonorynchiformes</taxon>
        <taxon>Chanidae</taxon>
        <taxon>Chanos</taxon>
    </lineage>
</organism>
<dbReference type="Pfam" id="PF23314">
    <property type="entry name" value="TASOR_alpha-beta"/>
    <property type="match status" value="1"/>
</dbReference>
<accession>A0A6J2VJH8</accession>
<dbReference type="GO" id="GO:0045814">
    <property type="term" value="P:negative regulation of gene expression, epigenetic"/>
    <property type="evidence" value="ECO:0007669"/>
    <property type="project" value="InterPro"/>
</dbReference>
<feature type="domain" description="TASOR PIN" evidence="6">
    <location>
        <begin position="1290"/>
        <end position="1431"/>
    </location>
</feature>
<evidence type="ECO:0000259" key="6">
    <source>
        <dbReference type="Pfam" id="PF24630"/>
    </source>
</evidence>
<feature type="compositionally biased region" description="Polar residues" evidence="3">
    <location>
        <begin position="734"/>
        <end position="743"/>
    </location>
</feature>
<dbReference type="Proteomes" id="UP000504632">
    <property type="component" value="Chromosome 6"/>
</dbReference>
<feature type="compositionally biased region" description="Polar residues" evidence="3">
    <location>
        <begin position="863"/>
        <end position="878"/>
    </location>
</feature>
<evidence type="ECO:0000256" key="3">
    <source>
        <dbReference type="SAM" id="MobiDB-lite"/>
    </source>
</evidence>
<dbReference type="GO" id="GO:0005654">
    <property type="term" value="C:nucleoplasm"/>
    <property type="evidence" value="ECO:0007669"/>
    <property type="project" value="TreeGrafter"/>
</dbReference>
<feature type="domain" description="TASOR pseudo-PARP" evidence="4">
    <location>
        <begin position="142"/>
        <end position="285"/>
    </location>
</feature>
<dbReference type="OrthoDB" id="5960959at2759"/>
<feature type="compositionally biased region" description="Acidic residues" evidence="3">
    <location>
        <begin position="786"/>
        <end position="801"/>
    </location>
</feature>
<feature type="region of interest" description="Disordered" evidence="3">
    <location>
        <begin position="1"/>
        <end position="72"/>
    </location>
</feature>
<feature type="compositionally biased region" description="Low complexity" evidence="3">
    <location>
        <begin position="1570"/>
        <end position="1593"/>
    </location>
</feature>
<dbReference type="InterPro" id="IPR056242">
    <property type="entry name" value="PIN_TASOR"/>
</dbReference>
<feature type="region of interest" description="Disordered" evidence="3">
    <location>
        <begin position="1669"/>
        <end position="1746"/>
    </location>
</feature>
<feature type="compositionally biased region" description="Basic and acidic residues" evidence="3">
    <location>
        <begin position="1618"/>
        <end position="1629"/>
    </location>
</feature>
<dbReference type="PANTHER" id="PTHR16207:SF1">
    <property type="entry name" value="PROTEIN TASOR"/>
    <property type="match status" value="1"/>
</dbReference>
<dbReference type="Gene3D" id="3.90.228.10">
    <property type="match status" value="1"/>
</dbReference>
<reference evidence="8" key="1">
    <citation type="submission" date="2025-08" db="UniProtKB">
        <authorList>
            <consortium name="RefSeq"/>
        </authorList>
    </citation>
    <scope>IDENTIFICATION</scope>
</reference>
<name>A0A6J2VJH8_CHACN</name>
<dbReference type="GO" id="GO:0000792">
    <property type="term" value="C:heterochromatin"/>
    <property type="evidence" value="ECO:0007669"/>
    <property type="project" value="TreeGrafter"/>
</dbReference>
<proteinExistence type="inferred from homology"/>
<feature type="region of interest" description="Disordered" evidence="3">
    <location>
        <begin position="780"/>
        <end position="826"/>
    </location>
</feature>
<evidence type="ECO:0000259" key="5">
    <source>
        <dbReference type="Pfam" id="PF23314"/>
    </source>
</evidence>
<keyword evidence="2" id="KW-0175">Coiled coil</keyword>
<dbReference type="GeneID" id="115814418"/>
<dbReference type="CTD" id="100331431"/>
<feature type="compositionally biased region" description="Polar residues" evidence="3">
    <location>
        <begin position="1595"/>
        <end position="1616"/>
    </location>
</feature>
<dbReference type="PANTHER" id="PTHR16207">
    <property type="entry name" value="SET DOMAIN-CONTAINING PROTEIN"/>
    <property type="match status" value="1"/>
</dbReference>
<evidence type="ECO:0000259" key="4">
    <source>
        <dbReference type="Pfam" id="PF12509"/>
    </source>
</evidence>
<feature type="compositionally biased region" description="Basic and acidic residues" evidence="3">
    <location>
        <begin position="1467"/>
        <end position="1482"/>
    </location>
</feature>
<comment type="similarity">
    <text evidence="1">Belongs to the TASOR family.</text>
</comment>
<feature type="region of interest" description="Disordered" evidence="3">
    <location>
        <begin position="1436"/>
        <end position="1514"/>
    </location>
</feature>
<feature type="compositionally biased region" description="Polar residues" evidence="3">
    <location>
        <begin position="1686"/>
        <end position="1728"/>
    </location>
</feature>